<organism evidence="1 2">
    <name type="scientific">Brassica carinata</name>
    <name type="common">Ethiopian mustard</name>
    <name type="synonym">Abyssinian cabbage</name>
    <dbReference type="NCBI Taxonomy" id="52824"/>
    <lineage>
        <taxon>Eukaryota</taxon>
        <taxon>Viridiplantae</taxon>
        <taxon>Streptophyta</taxon>
        <taxon>Embryophyta</taxon>
        <taxon>Tracheophyta</taxon>
        <taxon>Spermatophyta</taxon>
        <taxon>Magnoliopsida</taxon>
        <taxon>eudicotyledons</taxon>
        <taxon>Gunneridae</taxon>
        <taxon>Pentapetalae</taxon>
        <taxon>rosids</taxon>
        <taxon>malvids</taxon>
        <taxon>Brassicales</taxon>
        <taxon>Brassicaceae</taxon>
        <taxon>Brassiceae</taxon>
        <taxon>Brassica</taxon>
    </lineage>
</organism>
<dbReference type="EMBL" id="JAAMPC010000012">
    <property type="protein sequence ID" value="KAG2277125.1"/>
    <property type="molecule type" value="Genomic_DNA"/>
</dbReference>
<dbReference type="OrthoDB" id="1129873at2759"/>
<accession>A0A8X7UEX5</accession>
<proteinExistence type="predicted"/>
<keyword evidence="2" id="KW-1185">Reference proteome</keyword>
<evidence type="ECO:0000313" key="1">
    <source>
        <dbReference type="EMBL" id="KAG2277125.1"/>
    </source>
</evidence>
<evidence type="ECO:0000313" key="2">
    <source>
        <dbReference type="Proteomes" id="UP000886595"/>
    </source>
</evidence>
<gene>
    <name evidence="1" type="ORF">Bca52824_059680</name>
</gene>
<dbReference type="Proteomes" id="UP000886595">
    <property type="component" value="Unassembled WGS sequence"/>
</dbReference>
<protein>
    <submittedName>
        <fullName evidence="1">Uncharacterized protein</fullName>
    </submittedName>
</protein>
<comment type="caution">
    <text evidence="1">The sequence shown here is derived from an EMBL/GenBank/DDBJ whole genome shotgun (WGS) entry which is preliminary data.</text>
</comment>
<reference evidence="1 2" key="1">
    <citation type="submission" date="2020-02" db="EMBL/GenBank/DDBJ databases">
        <authorList>
            <person name="Ma Q."/>
            <person name="Huang Y."/>
            <person name="Song X."/>
            <person name="Pei D."/>
        </authorList>
    </citation>
    <scope>NUCLEOTIDE SEQUENCE [LARGE SCALE GENOMIC DNA]</scope>
    <source>
        <strain evidence="1">Sxm20200214</strain>
        <tissue evidence="1">Leaf</tissue>
    </source>
</reference>
<dbReference type="AlphaFoldDB" id="A0A8X7UEX5"/>
<name>A0A8X7UEX5_BRACI</name>
<sequence length="271" mass="29681">MKNATPPHHNTADHRNHGRSQLCSLKSFVLLRLFPVFPTFTSSRPLTPLLLVTARSTVQECGFARLSRYYVTVASPSHYAVSSIDGSSQSWICGTSTSLVAGTIVQECKLTKSTSYSITFASSSHYVISHIDGSSQCQLRDLQTGAAIINGGSRMSCSSRTLTHRVFTGVLRPLFFRSRISPSAEALTTSCRLLHMTPLPPLSLVRLVSPSSPIYMARSPSVQATTITPQAVVTTFIFRLERLSTFSGELLESSPRLPPVFHRGIRDITVH</sequence>